<gene>
    <name evidence="1" type="ORF">GA_TR14766_c0_g1_i1_g.45710</name>
</gene>
<organism evidence="1">
    <name type="scientific">Noccaea caerulescens</name>
    <name type="common">Alpine penny-cress</name>
    <name type="synonym">Thlaspi caerulescens</name>
    <dbReference type="NCBI Taxonomy" id="107243"/>
    <lineage>
        <taxon>Eukaryota</taxon>
        <taxon>Viridiplantae</taxon>
        <taxon>Streptophyta</taxon>
        <taxon>Embryophyta</taxon>
        <taxon>Tracheophyta</taxon>
        <taxon>Spermatophyta</taxon>
        <taxon>Magnoliopsida</taxon>
        <taxon>eudicotyledons</taxon>
        <taxon>Gunneridae</taxon>
        <taxon>Pentapetalae</taxon>
        <taxon>rosids</taxon>
        <taxon>malvids</taxon>
        <taxon>Brassicales</taxon>
        <taxon>Brassicaceae</taxon>
        <taxon>Coluteocarpeae</taxon>
        <taxon>Noccaea</taxon>
    </lineage>
</organism>
<name>A0A1J3CUM2_NOCCA</name>
<accession>A0A1J3CUM2</accession>
<reference evidence="1" key="1">
    <citation type="submission" date="2016-07" db="EMBL/GenBank/DDBJ databases">
        <title>De novo transcriptome assembly of four accessions of the metal hyperaccumulator plant Noccaea caerulescens.</title>
        <authorList>
            <person name="Blande D."/>
            <person name="Halimaa P."/>
            <person name="Tervahauta A.I."/>
            <person name="Aarts M.G."/>
            <person name="Karenlampi S.O."/>
        </authorList>
    </citation>
    <scope>NUCLEOTIDE SEQUENCE</scope>
</reference>
<proteinExistence type="predicted"/>
<sequence length="78" mass="8634">MAPSAAMLILSHPLISYRTKNQSPSSSSAAKSTRAFDLLLPWKLSDREDRSAVGLGRLSVDPAIMEKRFQQALELSCW</sequence>
<evidence type="ECO:0000313" key="1">
    <source>
        <dbReference type="EMBL" id="JAU08004.1"/>
    </source>
</evidence>
<dbReference type="EMBL" id="GEVI01024316">
    <property type="protein sequence ID" value="JAU08004.1"/>
    <property type="molecule type" value="Transcribed_RNA"/>
</dbReference>
<protein>
    <submittedName>
        <fullName evidence="1">Uncharacterized protein</fullName>
    </submittedName>
</protein>
<dbReference type="AlphaFoldDB" id="A0A1J3CUM2"/>